<dbReference type="HAMAP" id="MF_01875">
    <property type="entry name" value="Prokaryotic_Ku"/>
    <property type="match status" value="1"/>
</dbReference>
<keyword evidence="2" id="KW-0233">DNA recombination</keyword>
<proteinExistence type="inferred from homology"/>
<dbReference type="InterPro" id="IPR016194">
    <property type="entry name" value="SPOC-like_C_dom_sf"/>
</dbReference>
<dbReference type="PANTHER" id="PTHR41251:SF1">
    <property type="entry name" value="NON-HOMOLOGOUS END JOINING PROTEIN KU"/>
    <property type="match status" value="1"/>
</dbReference>
<dbReference type="PIRSF" id="PIRSF006493">
    <property type="entry name" value="Prok_Ku"/>
    <property type="match status" value="1"/>
</dbReference>
<evidence type="ECO:0000259" key="4">
    <source>
        <dbReference type="SMART" id="SM00559"/>
    </source>
</evidence>
<gene>
    <name evidence="2" type="primary">ku</name>
    <name evidence="5" type="ORF">GO608_11265</name>
</gene>
<dbReference type="InterPro" id="IPR009187">
    <property type="entry name" value="Prok_Ku"/>
</dbReference>
<dbReference type="RefSeq" id="WP_169199158.1">
    <property type="nucleotide sequence ID" value="NZ_WTVH02000007.1"/>
</dbReference>
<keyword evidence="2" id="KW-0227">DNA damage</keyword>
<accession>A0ABX1N3T3</accession>
<organism evidence="5 6">
    <name type="scientific">Aromatoleum buckelii</name>
    <dbReference type="NCBI Taxonomy" id="200254"/>
    <lineage>
        <taxon>Bacteria</taxon>
        <taxon>Pseudomonadati</taxon>
        <taxon>Pseudomonadota</taxon>
        <taxon>Betaproteobacteria</taxon>
        <taxon>Rhodocyclales</taxon>
        <taxon>Rhodocyclaceae</taxon>
        <taxon>Aromatoleum</taxon>
    </lineage>
</organism>
<protein>
    <recommendedName>
        <fullName evidence="2">Non-homologous end joining protein Ku</fullName>
    </recommendedName>
</protein>
<dbReference type="EMBL" id="WTVH01000020">
    <property type="protein sequence ID" value="NMF93907.1"/>
    <property type="molecule type" value="Genomic_DNA"/>
</dbReference>
<comment type="similarity">
    <text evidence="2">Belongs to the prokaryotic Ku family.</text>
</comment>
<name>A0ABX1N3T3_9RHOO</name>
<dbReference type="InterPro" id="IPR006164">
    <property type="entry name" value="DNA_bd_Ku70/Ku80"/>
</dbReference>
<evidence type="ECO:0000313" key="5">
    <source>
        <dbReference type="EMBL" id="NMF93907.1"/>
    </source>
</evidence>
<feature type="compositionally biased region" description="Acidic residues" evidence="3">
    <location>
        <begin position="278"/>
        <end position="287"/>
    </location>
</feature>
<evidence type="ECO:0000256" key="2">
    <source>
        <dbReference type="HAMAP-Rule" id="MF_01875"/>
    </source>
</evidence>
<keyword evidence="1 2" id="KW-0238">DNA-binding</keyword>
<feature type="compositionally biased region" description="Low complexity" evidence="3">
    <location>
        <begin position="299"/>
        <end position="310"/>
    </location>
</feature>
<dbReference type="Proteomes" id="UP000601990">
    <property type="component" value="Unassembled WGS sequence"/>
</dbReference>
<evidence type="ECO:0000256" key="3">
    <source>
        <dbReference type="SAM" id="MobiDB-lite"/>
    </source>
</evidence>
<keyword evidence="2" id="KW-0234">DNA repair</keyword>
<dbReference type="PANTHER" id="PTHR41251">
    <property type="entry name" value="NON-HOMOLOGOUS END JOINING PROTEIN KU"/>
    <property type="match status" value="1"/>
</dbReference>
<dbReference type="CDD" id="cd00789">
    <property type="entry name" value="KU_like"/>
    <property type="match status" value="1"/>
</dbReference>
<sequence>MPRVVWKGAIAFGLVHVPVALYPASTANRLDLDLLDRRDFAPVGYQRINKRTGEQVSPSDIVKGYQYEDGQYVVVTDEDFREANVEATQTVEIVGFVSQDDIPPYYFDTPYYLEPGRRGEKGYALLRETMRATRRVALALVVIRSRQHLAAVIPVGAVLLMNTLRFADEIRSVDELKLPDESLKKLGVTARELEMAERLVEDMVEDWAPEQYRDTYRDDLMARIEAKIESGRTHVLAETPAKEPAEAGAEVVDLMALLKRSLEGRSPRRAGGKARSENEEEGAGADEDSARRPSRSAGRKSAASGASARKPVPPGRSTGAGKTASRNPAGEPGKDGGGRAAGETRRRRA</sequence>
<comment type="function">
    <text evidence="2">With LigD forms a non-homologous end joining (NHEJ) DNA repair enzyme, which repairs dsDNA breaks with reduced fidelity. Binds linear dsDNA with 5'- and 3'- overhangs but not closed circular dsDNA nor ssDNA. Recruits and stimulates the ligase activity of LigD.</text>
</comment>
<comment type="caution">
    <text evidence="5">The sequence shown here is derived from an EMBL/GenBank/DDBJ whole genome shotgun (WGS) entry which is preliminary data.</text>
</comment>
<dbReference type="Pfam" id="PF02735">
    <property type="entry name" value="Ku"/>
    <property type="match status" value="1"/>
</dbReference>
<keyword evidence="6" id="KW-1185">Reference proteome</keyword>
<dbReference type="Gene3D" id="2.40.290.10">
    <property type="match status" value="1"/>
</dbReference>
<feature type="domain" description="Ku" evidence="4">
    <location>
        <begin position="53"/>
        <end position="181"/>
    </location>
</feature>
<evidence type="ECO:0000256" key="1">
    <source>
        <dbReference type="ARBA" id="ARBA00023125"/>
    </source>
</evidence>
<evidence type="ECO:0000313" key="6">
    <source>
        <dbReference type="Proteomes" id="UP000601990"/>
    </source>
</evidence>
<dbReference type="NCBIfam" id="TIGR02772">
    <property type="entry name" value="Ku_bact"/>
    <property type="match status" value="1"/>
</dbReference>
<feature type="region of interest" description="Disordered" evidence="3">
    <location>
        <begin position="263"/>
        <end position="349"/>
    </location>
</feature>
<reference evidence="5" key="1">
    <citation type="submission" date="2019-12" db="EMBL/GenBank/DDBJ databases">
        <title>Comparative genomics gives insights into the taxonomy of the Azoarcus-Aromatoleum group and reveals separate origins of nif in the plant-associated Azoarcus and non-plant-associated Aromatoleum sub-groups.</title>
        <authorList>
            <person name="Lafos M."/>
            <person name="Maluk M."/>
            <person name="Batista M."/>
            <person name="Junghare M."/>
            <person name="Carmona M."/>
            <person name="Faoro H."/>
            <person name="Cruz L.M."/>
            <person name="Battistoni F."/>
            <person name="De Souza E."/>
            <person name="Pedrosa F."/>
            <person name="Chen W.-M."/>
            <person name="Poole P.S."/>
            <person name="Dixon R.A."/>
            <person name="James E.K."/>
        </authorList>
    </citation>
    <scope>NUCLEOTIDE SEQUENCE</scope>
    <source>
        <strain evidence="5">U120</strain>
    </source>
</reference>
<comment type="subunit">
    <text evidence="2">Homodimer. Interacts with LigD.</text>
</comment>
<dbReference type="SMART" id="SM00559">
    <property type="entry name" value="Ku78"/>
    <property type="match status" value="1"/>
</dbReference>
<dbReference type="SUPFAM" id="SSF100939">
    <property type="entry name" value="SPOC domain-like"/>
    <property type="match status" value="1"/>
</dbReference>